<sequence length="178" mass="19937">MAEGIVWGRGAGEGIGLSGHKNEYQPGVRIGNWVEEQFGREAPLTADSLKNFMKAREDARIASYVPPEPNKRVEPYLGVPATMLFSHGKEHGSRFLASMSALHYTDPSGREYGAKSNDRVHRTYYWGTKHIDYMVPQNDPNPRHLLSDSKRAQWDAEKGPAVPVSRAVYLAESLKTLR</sequence>
<evidence type="ECO:0000313" key="2">
    <source>
        <dbReference type="Proteomes" id="UP001515480"/>
    </source>
</evidence>
<evidence type="ECO:0000313" key="1">
    <source>
        <dbReference type="EMBL" id="KAL1522399.1"/>
    </source>
</evidence>
<dbReference type="Proteomes" id="UP001515480">
    <property type="component" value="Unassembled WGS sequence"/>
</dbReference>
<dbReference type="EMBL" id="JBGBPQ010000006">
    <property type="protein sequence ID" value="KAL1522399.1"/>
    <property type="molecule type" value="Genomic_DNA"/>
</dbReference>
<reference evidence="1 2" key="1">
    <citation type="journal article" date="2024" name="Science">
        <title>Giant polyketide synthase enzymes in the biosynthesis of giant marine polyether toxins.</title>
        <authorList>
            <person name="Fallon T.R."/>
            <person name="Shende V.V."/>
            <person name="Wierzbicki I.H."/>
            <person name="Pendleton A.L."/>
            <person name="Watervoot N.F."/>
            <person name="Auber R.P."/>
            <person name="Gonzalez D.J."/>
            <person name="Wisecaver J.H."/>
            <person name="Moore B.S."/>
        </authorList>
    </citation>
    <scope>NUCLEOTIDE SEQUENCE [LARGE SCALE GENOMIC DNA]</scope>
    <source>
        <strain evidence="1 2">12B1</strain>
    </source>
</reference>
<protein>
    <submittedName>
        <fullName evidence="1">Uncharacterized protein</fullName>
    </submittedName>
</protein>
<dbReference type="AlphaFoldDB" id="A0AB34JP86"/>
<comment type="caution">
    <text evidence="1">The sequence shown here is derived from an EMBL/GenBank/DDBJ whole genome shotgun (WGS) entry which is preliminary data.</text>
</comment>
<accession>A0AB34JP86</accession>
<proteinExistence type="predicted"/>
<name>A0AB34JP86_PRYPA</name>
<keyword evidence="2" id="KW-1185">Reference proteome</keyword>
<organism evidence="1 2">
    <name type="scientific">Prymnesium parvum</name>
    <name type="common">Toxic golden alga</name>
    <dbReference type="NCBI Taxonomy" id="97485"/>
    <lineage>
        <taxon>Eukaryota</taxon>
        <taxon>Haptista</taxon>
        <taxon>Haptophyta</taxon>
        <taxon>Prymnesiophyceae</taxon>
        <taxon>Prymnesiales</taxon>
        <taxon>Prymnesiaceae</taxon>
        <taxon>Prymnesium</taxon>
    </lineage>
</organism>
<gene>
    <name evidence="1" type="ORF">AB1Y20_017389</name>
</gene>